<feature type="domain" description="Post-SET" evidence="22">
    <location>
        <begin position="2224"/>
        <end position="2240"/>
    </location>
</feature>
<dbReference type="Gene3D" id="3.30.160.360">
    <property type="match status" value="1"/>
</dbReference>
<feature type="domain" description="SET" evidence="21">
    <location>
        <begin position="2100"/>
        <end position="2218"/>
    </location>
</feature>
<evidence type="ECO:0000259" key="20">
    <source>
        <dbReference type="PROSITE" id="PS50016"/>
    </source>
</evidence>
<keyword evidence="9" id="KW-0862">Zinc</keyword>
<dbReference type="Pfam" id="PF00628">
    <property type="entry name" value="PHD"/>
    <property type="match status" value="3"/>
</dbReference>
<evidence type="ECO:0000256" key="15">
    <source>
        <dbReference type="ARBA" id="ARBA00023242"/>
    </source>
</evidence>
<feature type="compositionally biased region" description="Polar residues" evidence="18">
    <location>
        <begin position="84"/>
        <end position="98"/>
    </location>
</feature>
<feature type="compositionally biased region" description="Acidic residues" evidence="18">
    <location>
        <begin position="376"/>
        <end position="385"/>
    </location>
</feature>
<dbReference type="PROSITE" id="PS50280">
    <property type="entry name" value="SET"/>
    <property type="match status" value="1"/>
</dbReference>
<dbReference type="Gene3D" id="2.170.270.10">
    <property type="entry name" value="SET domain"/>
    <property type="match status" value="1"/>
</dbReference>
<dbReference type="CDD" id="cd10518">
    <property type="entry name" value="SET_SETD1-like"/>
    <property type="match status" value="1"/>
</dbReference>
<gene>
    <name evidence="24" type="ORF">ACHHYP_01457</name>
</gene>
<evidence type="ECO:0000256" key="8">
    <source>
        <dbReference type="ARBA" id="ARBA00022771"/>
    </source>
</evidence>
<dbReference type="STRING" id="1202772.A0A1V9Z8T1"/>
<dbReference type="Pfam" id="PF00856">
    <property type="entry name" value="SET"/>
    <property type="match status" value="1"/>
</dbReference>
<evidence type="ECO:0000256" key="5">
    <source>
        <dbReference type="ARBA" id="ARBA00022691"/>
    </source>
</evidence>
<evidence type="ECO:0000313" key="25">
    <source>
        <dbReference type="Proteomes" id="UP000243579"/>
    </source>
</evidence>
<dbReference type="InterPro" id="IPR001214">
    <property type="entry name" value="SET_dom"/>
</dbReference>
<keyword evidence="12 16" id="KW-0103">Bromodomain</keyword>
<dbReference type="InterPro" id="IPR011011">
    <property type="entry name" value="Znf_FYVE_PHD"/>
</dbReference>
<dbReference type="InterPro" id="IPR003888">
    <property type="entry name" value="FYrich_N"/>
</dbReference>
<evidence type="ECO:0000256" key="3">
    <source>
        <dbReference type="ARBA" id="ARBA00022603"/>
    </source>
</evidence>
<dbReference type="SUPFAM" id="SSF82199">
    <property type="entry name" value="SET domain"/>
    <property type="match status" value="1"/>
</dbReference>
<dbReference type="PROSITE" id="PS51543">
    <property type="entry name" value="FYRC"/>
    <property type="match status" value="1"/>
</dbReference>
<keyword evidence="11" id="KW-0805">Transcription regulation</keyword>
<evidence type="ECO:0000256" key="6">
    <source>
        <dbReference type="ARBA" id="ARBA00022723"/>
    </source>
</evidence>
<evidence type="ECO:0000313" key="24">
    <source>
        <dbReference type="EMBL" id="OQR94317.1"/>
    </source>
</evidence>
<dbReference type="PROSITE" id="PS50016">
    <property type="entry name" value="ZF_PHD_2"/>
    <property type="match status" value="3"/>
</dbReference>
<feature type="domain" description="PHD-type" evidence="20">
    <location>
        <begin position="1293"/>
        <end position="1348"/>
    </location>
</feature>
<feature type="compositionally biased region" description="Basic residues" evidence="18">
    <location>
        <begin position="273"/>
        <end position="285"/>
    </location>
</feature>
<keyword evidence="15" id="KW-0539">Nucleus</keyword>
<keyword evidence="8 17" id="KW-0863">Zinc-finger</keyword>
<dbReference type="PANTHER" id="PTHR45888">
    <property type="entry name" value="HL01030P-RELATED"/>
    <property type="match status" value="1"/>
</dbReference>
<reference evidence="24 25" key="1">
    <citation type="journal article" date="2014" name="Genome Biol. Evol.">
        <title>The secreted proteins of Achlya hypogyna and Thraustotheca clavata identify the ancestral oomycete secretome and reveal gene acquisitions by horizontal gene transfer.</title>
        <authorList>
            <person name="Misner I."/>
            <person name="Blouin N."/>
            <person name="Leonard G."/>
            <person name="Richards T.A."/>
            <person name="Lane C.E."/>
        </authorList>
    </citation>
    <scope>NUCLEOTIDE SEQUENCE [LARGE SCALE GENOMIC DNA]</scope>
    <source>
        <strain evidence="24 25">ATCC 48635</strain>
    </source>
</reference>
<sequence length="2240" mass="247638">MQRSCEECHLVVPAGAEDEWRCGTCRGTFHAPCVRNKRRTKTMWQCSACAGRRQERGLLLADAVKKLIQTDDEPMDDIWEQMQQNPGRAALSSASSSPDEGDEKTTKSHSAPKPRRLTENKGAIPMEPLEPDVPIRTNGVCSSCGLTTIPEMHIMTCCTCQSATAHTLCMQNVNPARWNCPGCFERAKDQSSRRNSRQRVARTDHVILMLDEPLDDATVVLCDNCSGEFSMAHLGMRVVPSGQWFCVHCDVASHPDVLEMYELDADVAPVKARATRKPSKAHQSPKRGEDIIDLALDDDSDNNKAPKARKRKRDTSPTSADTSGKASALTSSKAGKRATKDPPARRQTWAVSAAASPKSKKSKKAAGGRSKAPAPVDDDDQEEDEGVTRQPLRIVIPDPLLEKPKRVDDVATLRALHKYVGRSVFVRLQDDEPWVLGDVIAFDPHRLLFRVDLQDATTQMLPLHELPIAIGTNVNVFVRLDALDTWWPAQKMELNELAAALFGPKKEVAEALLLVYAPPFQVPYDGAPAWPHDVCLWAPLGTLRCFDTFLQTTKAPDDVAWQEAVQHAYRANERRIALVKDAHDRLSREIQKHFDGKRWVGKQVVVVEYATHTTHEGRLTKMDKVPGGGVKYWLEKSDGQGVYVVPPTPTTTTSVAASAWTWVCPLSFVELSMQWYLDADAVLDLASVEEPVPVVDLGSPKNEAAPKCATCLFPLAAAAVVACSVCTVATHKACISPPYEAYPLVDKDGTELVADLELRYVCGGCRACDGCGSQDVATWHLFETKLARLYLCEPCSTEYASHQYCPVCLKTHTQGFCADVLQCTSCDLWAHGECEPDPDPMYHPKPPGKLDDDATDFLDFSVGALDPTDVCPDDVSTDKLRRKWHDDRVARALGFKPKYDPRAMAKYECASCRQLRLYKLLHALRAEDKFGIFSEPVTVDIAPTYFDIIKAPMDLSTMARNVRDRVYVHGLGADFRDHFELLCLNAVTFNSKERDFLVWREAWRFYNAGVRLLRQIFPAVLLVPSGRYTESIAAAAKRQLPTNSSLVAKDEPPSAVPAKTKLPPEDGSATPLDSPLLLPSPSPGSDDDAESASLASADNALTVRPDMFKLPTELGPVPKPYSCIASVVAMQSLAQAHLLAWLDACVVCCSTGVPEKLIFCIDCGEGYHQFCLHPPLDLAENPVKQAKLQAFWRCPNCKLCELCGTNKDEAKLLVCDACERGVHTFCLRPKLRDVPATGFVCGSCIDCATCHAPQESTSWSPTVACCLGCMDDATKDALLGVPKKPRARPGSDGNVCPACTKKWSESETLIQCDGCQSWVHPACDSISEETLAALTDESEYYCPPCRKKQRKHLKAFRKAWGLQLNIALIQEKRQEIVATWQAQLSHRQTLRQYEHWRSYAPVYLYILRLGEECLKGLAGRRISFLVQAPSTGISVAMIPLALRQAASRYLRFKRYARGPRAAARREQRKKQNFFTVEGVDATPTAIAHVVSEAVGAASFLACCTWLYGMKRVSLFTAGLLDAHELPQPLKDALIDRSAVSIDAEVASINTEYARRKQLRADEPAPTQEAPAPAKPPPVVIEIPDEPEAPAKEAVPSTVEATAVAKVDRVPETPTHTALAKMTCAPAMRGWGAWEATLGEFVDPRVCGLCREPGDDPRFAGRLVFADFDQWVHVNCIAWSSEVYEDAYGVLKLCQKARVRGRLHRCAECGLSGATVGCHGLRCQLNFHLHCAQAHLVFTTETQAFCTDHWKVHLKKTQDKKRKRDDDLAARKKAKGVDVPSPASGDEPSEVAACLNDLVEQVVAVAALETATPGREPLRFLMCEQDPPSGKAKRLSKTQLAKGVCYRVGALTVHALGTIEVGNDAFHTVSTLYPVGFRSTRIFWSAVTPQQRCLYECEILAAPTKKPLFRITPSDDMDRPIVGASPNDAMNQLRSRVLALYESKQVFSVGWNPFLRRSSWFSYGLIGDHFFGLSVPVVGAALEALPMAPTAALFDPLSNPHPYVFCHVLPSEATFDEARTDLRRLLSIREHAQQSSGSIRTDGYHGWQQSKAIKPSAKKRTVGLSKHADEPAAGNSKPSVDLEQLPIAMQYRELRKRPFDERLEVRKSRIHGYGLFVKEVIAEGKMIVEYQGQAIRQKVADLREKRYEEMGIGSCYMFRLDADTIVDATRTGNLARFINHSCDPKANARIITIDGNEKKIIIFAKQTLHVGDEVTYDYKFPIEDEAIRCDCGAVNCIGRMN</sequence>
<keyword evidence="7" id="KW-0677">Repeat</keyword>
<dbReference type="PANTHER" id="PTHR45888:SF6">
    <property type="entry name" value="HL01030P-RELATED"/>
    <property type="match status" value="1"/>
</dbReference>
<dbReference type="InterPro" id="IPR019786">
    <property type="entry name" value="Zinc_finger_PHD-type_CS"/>
</dbReference>
<evidence type="ECO:0000256" key="16">
    <source>
        <dbReference type="PROSITE-ProRule" id="PRU00035"/>
    </source>
</evidence>
<dbReference type="SMART" id="SM00508">
    <property type="entry name" value="PostSET"/>
    <property type="match status" value="1"/>
</dbReference>
<evidence type="ECO:0000256" key="13">
    <source>
        <dbReference type="ARBA" id="ARBA00023125"/>
    </source>
</evidence>
<dbReference type="PROSITE" id="PS51542">
    <property type="entry name" value="FYRN"/>
    <property type="match status" value="1"/>
</dbReference>
<keyword evidence="13" id="KW-0238">DNA-binding</keyword>
<dbReference type="SMART" id="SM00541">
    <property type="entry name" value="FYRN"/>
    <property type="match status" value="1"/>
</dbReference>
<dbReference type="InterPro" id="IPR003889">
    <property type="entry name" value="FYrich_C"/>
</dbReference>
<protein>
    <submittedName>
        <fullName evidence="24">Histone-lysine N-methyltransferase</fullName>
    </submittedName>
</protein>
<dbReference type="PROSITE" id="PS01359">
    <property type="entry name" value="ZF_PHD_1"/>
    <property type="match status" value="1"/>
</dbReference>
<accession>A0A1V9Z8T1</accession>
<feature type="domain" description="PHD-type" evidence="20">
    <location>
        <begin position="1197"/>
        <end position="1247"/>
    </location>
</feature>
<dbReference type="OrthoDB" id="308383at2759"/>
<dbReference type="InterPro" id="IPR003616">
    <property type="entry name" value="Post-SET_dom"/>
</dbReference>
<dbReference type="InterPro" id="IPR001487">
    <property type="entry name" value="Bromodomain"/>
</dbReference>
<feature type="region of interest" description="Disordered" evidence="18">
    <location>
        <begin position="2035"/>
        <end position="2078"/>
    </location>
</feature>
<keyword evidence="10" id="KW-0156">Chromatin regulator</keyword>
<dbReference type="SUPFAM" id="SSF57903">
    <property type="entry name" value="FYVE/PHD zinc finger"/>
    <property type="match status" value="4"/>
</dbReference>
<evidence type="ECO:0000256" key="14">
    <source>
        <dbReference type="ARBA" id="ARBA00023163"/>
    </source>
</evidence>
<dbReference type="Proteomes" id="UP000243579">
    <property type="component" value="Unassembled WGS sequence"/>
</dbReference>
<keyword evidence="2" id="KW-0597">Phosphoprotein</keyword>
<dbReference type="GO" id="GO:0044666">
    <property type="term" value="C:MLL3/4 complex"/>
    <property type="evidence" value="ECO:0007669"/>
    <property type="project" value="TreeGrafter"/>
</dbReference>
<dbReference type="PROSITE" id="PS50868">
    <property type="entry name" value="POST_SET"/>
    <property type="match status" value="1"/>
</dbReference>
<feature type="region of interest" description="Disordered" evidence="18">
    <location>
        <begin position="1760"/>
        <end position="1787"/>
    </location>
</feature>
<dbReference type="InterPro" id="IPR034732">
    <property type="entry name" value="EPHD"/>
</dbReference>
<dbReference type="InterPro" id="IPR046341">
    <property type="entry name" value="SET_dom_sf"/>
</dbReference>
<dbReference type="GO" id="GO:0032259">
    <property type="term" value="P:methylation"/>
    <property type="evidence" value="ECO:0007669"/>
    <property type="project" value="UniProtKB-KW"/>
</dbReference>
<dbReference type="InterPro" id="IPR036427">
    <property type="entry name" value="Bromodomain-like_sf"/>
</dbReference>
<dbReference type="GO" id="GO:0045944">
    <property type="term" value="P:positive regulation of transcription by RNA polymerase II"/>
    <property type="evidence" value="ECO:0007669"/>
    <property type="project" value="TreeGrafter"/>
</dbReference>
<dbReference type="GO" id="GO:0008270">
    <property type="term" value="F:zinc ion binding"/>
    <property type="evidence" value="ECO:0007669"/>
    <property type="project" value="UniProtKB-KW"/>
</dbReference>
<feature type="region of interest" description="Disordered" evidence="18">
    <location>
        <begin position="1556"/>
        <end position="1577"/>
    </location>
</feature>
<evidence type="ECO:0000256" key="4">
    <source>
        <dbReference type="ARBA" id="ARBA00022679"/>
    </source>
</evidence>
<evidence type="ECO:0000256" key="7">
    <source>
        <dbReference type="ARBA" id="ARBA00022737"/>
    </source>
</evidence>
<dbReference type="SMART" id="SM00297">
    <property type="entry name" value="BROMO"/>
    <property type="match status" value="1"/>
</dbReference>
<evidence type="ECO:0000256" key="17">
    <source>
        <dbReference type="PROSITE-ProRule" id="PRU00146"/>
    </source>
</evidence>
<feature type="domain" description="Bromo" evidence="19">
    <location>
        <begin position="925"/>
        <end position="997"/>
    </location>
</feature>
<dbReference type="Gene3D" id="1.20.920.10">
    <property type="entry name" value="Bromodomain-like"/>
    <property type="match status" value="1"/>
</dbReference>
<dbReference type="Gene3D" id="3.30.40.10">
    <property type="entry name" value="Zinc/RING finger domain, C3HC4 (zinc finger)"/>
    <property type="match status" value="6"/>
</dbReference>
<proteinExistence type="predicted"/>
<dbReference type="Pfam" id="PF00439">
    <property type="entry name" value="Bromodomain"/>
    <property type="match status" value="1"/>
</dbReference>
<evidence type="ECO:0000256" key="1">
    <source>
        <dbReference type="ARBA" id="ARBA00004123"/>
    </source>
</evidence>
<comment type="caution">
    <text evidence="24">The sequence shown here is derived from an EMBL/GenBank/DDBJ whole genome shotgun (WGS) entry which is preliminary data.</text>
</comment>
<feature type="region of interest" description="Disordered" evidence="18">
    <location>
        <begin position="1043"/>
        <end position="1093"/>
    </location>
</feature>
<dbReference type="InterPro" id="IPR013083">
    <property type="entry name" value="Znf_RING/FYVE/PHD"/>
</dbReference>
<evidence type="ECO:0000259" key="23">
    <source>
        <dbReference type="PROSITE" id="PS51805"/>
    </source>
</evidence>
<name>A0A1V9Z8T1_ACHHY</name>
<dbReference type="SMART" id="SM00317">
    <property type="entry name" value="SET"/>
    <property type="match status" value="1"/>
</dbReference>
<dbReference type="InterPro" id="IPR019787">
    <property type="entry name" value="Znf_PHD-finger"/>
</dbReference>
<evidence type="ECO:0000256" key="10">
    <source>
        <dbReference type="ARBA" id="ARBA00022853"/>
    </source>
</evidence>
<evidence type="ECO:0000256" key="12">
    <source>
        <dbReference type="ARBA" id="ARBA00023117"/>
    </source>
</evidence>
<keyword evidence="3 24" id="KW-0489">Methyltransferase</keyword>
<evidence type="ECO:0000256" key="9">
    <source>
        <dbReference type="ARBA" id="ARBA00022833"/>
    </source>
</evidence>
<feature type="region of interest" description="Disordered" evidence="18">
    <location>
        <begin position="272"/>
        <end position="391"/>
    </location>
</feature>
<feature type="domain" description="PHD-type" evidence="23">
    <location>
        <begin position="1643"/>
        <end position="1749"/>
    </location>
</feature>
<dbReference type="GO" id="GO:0042800">
    <property type="term" value="F:histone H3K4 methyltransferase activity"/>
    <property type="evidence" value="ECO:0007669"/>
    <property type="project" value="TreeGrafter"/>
</dbReference>
<evidence type="ECO:0000256" key="18">
    <source>
        <dbReference type="SAM" id="MobiDB-lite"/>
    </source>
</evidence>
<evidence type="ECO:0000256" key="11">
    <source>
        <dbReference type="ARBA" id="ARBA00023015"/>
    </source>
</evidence>
<keyword evidence="4 24" id="KW-0808">Transferase</keyword>
<comment type="subcellular location">
    <subcellularLocation>
        <location evidence="1">Nucleus</location>
    </subcellularLocation>
</comment>
<evidence type="ECO:0000259" key="19">
    <source>
        <dbReference type="PROSITE" id="PS50014"/>
    </source>
</evidence>
<dbReference type="PROSITE" id="PS50014">
    <property type="entry name" value="BROMODOMAIN_2"/>
    <property type="match status" value="1"/>
</dbReference>
<keyword evidence="14" id="KW-0804">Transcription</keyword>
<feature type="compositionally biased region" description="Acidic residues" evidence="18">
    <location>
        <begin position="291"/>
        <end position="300"/>
    </location>
</feature>
<feature type="compositionally biased region" description="Polar residues" evidence="18">
    <location>
        <begin position="316"/>
        <end position="333"/>
    </location>
</feature>
<organism evidence="24 25">
    <name type="scientific">Achlya hypogyna</name>
    <name type="common">Oomycete</name>
    <name type="synonym">Protoachlya hypogyna</name>
    <dbReference type="NCBI Taxonomy" id="1202772"/>
    <lineage>
        <taxon>Eukaryota</taxon>
        <taxon>Sar</taxon>
        <taxon>Stramenopiles</taxon>
        <taxon>Oomycota</taxon>
        <taxon>Saprolegniomycetes</taxon>
        <taxon>Saprolegniales</taxon>
        <taxon>Achlyaceae</taxon>
        <taxon>Achlya</taxon>
    </lineage>
</organism>
<dbReference type="EMBL" id="JNBR01000366">
    <property type="protein sequence ID" value="OQR94317.1"/>
    <property type="molecule type" value="Genomic_DNA"/>
</dbReference>
<feature type="region of interest" description="Disordered" evidence="18">
    <location>
        <begin position="84"/>
        <end position="131"/>
    </location>
</feature>
<dbReference type="CDD" id="cd04369">
    <property type="entry name" value="Bromodomain"/>
    <property type="match status" value="1"/>
</dbReference>
<dbReference type="Pfam" id="PF05965">
    <property type="entry name" value="FYRC"/>
    <property type="match status" value="1"/>
</dbReference>
<dbReference type="InterPro" id="IPR001965">
    <property type="entry name" value="Znf_PHD"/>
</dbReference>
<evidence type="ECO:0000256" key="2">
    <source>
        <dbReference type="ARBA" id="ARBA00022553"/>
    </source>
</evidence>
<dbReference type="SUPFAM" id="SSF47370">
    <property type="entry name" value="Bromodomain"/>
    <property type="match status" value="1"/>
</dbReference>
<feature type="domain" description="PHD-type" evidence="20">
    <location>
        <begin position="1142"/>
        <end position="1200"/>
    </location>
</feature>
<evidence type="ECO:0000259" key="21">
    <source>
        <dbReference type="PROSITE" id="PS50280"/>
    </source>
</evidence>
<evidence type="ECO:0000259" key="22">
    <source>
        <dbReference type="PROSITE" id="PS50868"/>
    </source>
</evidence>
<keyword evidence="25" id="KW-1185">Reference proteome</keyword>
<dbReference type="GO" id="GO:0003713">
    <property type="term" value="F:transcription coactivator activity"/>
    <property type="evidence" value="ECO:0007669"/>
    <property type="project" value="TreeGrafter"/>
</dbReference>
<dbReference type="Pfam" id="PF05964">
    <property type="entry name" value="FYRN"/>
    <property type="match status" value="1"/>
</dbReference>
<dbReference type="PROSITE" id="PS51805">
    <property type="entry name" value="EPHD"/>
    <property type="match status" value="1"/>
</dbReference>
<dbReference type="SMART" id="SM00249">
    <property type="entry name" value="PHD"/>
    <property type="match status" value="8"/>
</dbReference>
<keyword evidence="5" id="KW-0949">S-adenosyl-L-methionine</keyword>
<keyword evidence="6" id="KW-0479">Metal-binding</keyword>
<dbReference type="GO" id="GO:0003677">
    <property type="term" value="F:DNA binding"/>
    <property type="evidence" value="ECO:0007669"/>
    <property type="project" value="UniProtKB-KW"/>
</dbReference>